<dbReference type="InterPro" id="IPR050490">
    <property type="entry name" value="Bact_solute-bd_prot1"/>
</dbReference>
<evidence type="ECO:0000313" key="2">
    <source>
        <dbReference type="EMBL" id="RRK10184.1"/>
    </source>
</evidence>
<accession>A0A3R8KHX2</accession>
<reference evidence="2 3" key="1">
    <citation type="submission" date="2018-08" db="EMBL/GenBank/DDBJ databases">
        <title>Genome Lactobacillus garii FI11369.</title>
        <authorList>
            <person name="Diaz M."/>
            <person name="Narbad A."/>
        </authorList>
    </citation>
    <scope>NUCLEOTIDE SEQUENCE [LARGE SCALE GENOMIC DNA]</scope>
    <source>
        <strain evidence="2 3">FI11369</strain>
    </source>
</reference>
<keyword evidence="1" id="KW-0732">Signal</keyword>
<dbReference type="PROSITE" id="PS51257">
    <property type="entry name" value="PROKAR_LIPOPROTEIN"/>
    <property type="match status" value="1"/>
</dbReference>
<sequence>MMKKFTKALLGVGVVLASTTLLTACGNSSSSSSKSGTTTVTIWADDPNFTVPNMKTAVKMYNAEHKNSGVKFKVQTQGDYVTKLQTVLSAGKQSSFPNIVTIEDYNAQKMLSSYTKYFNTNSDINLNNFSGYKKNIVTYQGKTYGVPFDSGVSALYYRKDIFAKYGVKAKDLNNITWDQFIKLAEKVKKGSGKEILGTGTLLGQDPDMIRQILQSTGNWYFTKSGKLNVNSTAFKETIKTIKKLNDAGVIKGYSDFNSRNKAVFNGNDLAIVEGAWYLPTIKSDKNMKGKWGVATVPRVAGVKGAVNSTNEGGSSLYALNTGNAKADKAAKEFLKTMYDGNSKFYAKVLKDQAAITTYKPAKKNKEWKQTDPFVGQKVNQYFATNMNKIPAVSYGIHSVELETVFQSNLGNYYSGKTSLNSTINKIQSAYKTQVNSN</sequence>
<dbReference type="PANTHER" id="PTHR43649:SF32">
    <property type="entry name" value="SUGAR BINDING SECRETED PROTEIN"/>
    <property type="match status" value="1"/>
</dbReference>
<dbReference type="InterPro" id="IPR006059">
    <property type="entry name" value="SBP"/>
</dbReference>
<protein>
    <submittedName>
        <fullName evidence="2">Extracellular solute-binding protein</fullName>
    </submittedName>
</protein>
<dbReference type="PANTHER" id="PTHR43649">
    <property type="entry name" value="ARABINOSE-BINDING PROTEIN-RELATED"/>
    <property type="match status" value="1"/>
</dbReference>
<dbReference type="Gene3D" id="3.40.190.10">
    <property type="entry name" value="Periplasmic binding protein-like II"/>
    <property type="match status" value="1"/>
</dbReference>
<dbReference type="AlphaFoldDB" id="A0A3R8KHX2"/>
<dbReference type="Proteomes" id="UP000283633">
    <property type="component" value="Unassembled WGS sequence"/>
</dbReference>
<dbReference type="Pfam" id="PF01547">
    <property type="entry name" value="SBP_bac_1"/>
    <property type="match status" value="1"/>
</dbReference>
<evidence type="ECO:0000256" key="1">
    <source>
        <dbReference type="SAM" id="SignalP"/>
    </source>
</evidence>
<name>A0A3R8KHX2_9LACO</name>
<dbReference type="EMBL" id="QWZQ01000027">
    <property type="protein sequence ID" value="RRK10184.1"/>
    <property type="molecule type" value="Genomic_DNA"/>
</dbReference>
<keyword evidence="3" id="KW-1185">Reference proteome</keyword>
<dbReference type="SUPFAM" id="SSF53850">
    <property type="entry name" value="Periplasmic binding protein-like II"/>
    <property type="match status" value="1"/>
</dbReference>
<proteinExistence type="predicted"/>
<feature type="chain" id="PRO_5038434800" evidence="1">
    <location>
        <begin position="24"/>
        <end position="437"/>
    </location>
</feature>
<evidence type="ECO:0000313" key="3">
    <source>
        <dbReference type="Proteomes" id="UP000283633"/>
    </source>
</evidence>
<comment type="caution">
    <text evidence="2">The sequence shown here is derived from an EMBL/GenBank/DDBJ whole genome shotgun (WGS) entry which is preliminary data.</text>
</comment>
<feature type="signal peptide" evidence="1">
    <location>
        <begin position="1"/>
        <end position="23"/>
    </location>
</feature>
<gene>
    <name evidence="2" type="ORF">D1831_08815</name>
</gene>
<organism evidence="2 3">
    <name type="scientific">Lactiplantibacillus garii</name>
    <dbReference type="NCBI Taxonomy" id="2306423"/>
    <lineage>
        <taxon>Bacteria</taxon>
        <taxon>Bacillati</taxon>
        <taxon>Bacillota</taxon>
        <taxon>Bacilli</taxon>
        <taxon>Lactobacillales</taxon>
        <taxon>Lactobacillaceae</taxon>
        <taxon>Lactiplantibacillus</taxon>
    </lineage>
</organism>